<dbReference type="AlphaFoldDB" id="A0A4R5KG10"/>
<evidence type="ECO:0000256" key="4">
    <source>
        <dbReference type="ARBA" id="ARBA00022827"/>
    </source>
</evidence>
<accession>A0A4R5KG10</accession>
<protein>
    <submittedName>
        <fullName evidence="7">GMC family oxidoreductase</fullName>
    </submittedName>
</protein>
<dbReference type="PROSITE" id="PS00624">
    <property type="entry name" value="GMC_OXRED_2"/>
    <property type="match status" value="1"/>
</dbReference>
<dbReference type="InterPro" id="IPR036188">
    <property type="entry name" value="FAD/NAD-bd_sf"/>
</dbReference>
<feature type="binding site" evidence="5">
    <location>
        <position position="433"/>
    </location>
    <ligand>
        <name>substrate</name>
    </ligand>
</feature>
<evidence type="ECO:0000256" key="3">
    <source>
        <dbReference type="ARBA" id="ARBA00022630"/>
    </source>
</evidence>
<dbReference type="InterPro" id="IPR000172">
    <property type="entry name" value="GMC_OxRdtase_N"/>
</dbReference>
<dbReference type="Pfam" id="PF05199">
    <property type="entry name" value="GMC_oxred_C"/>
    <property type="match status" value="1"/>
</dbReference>
<reference evidence="7 8" key="1">
    <citation type="submission" date="2019-03" db="EMBL/GenBank/DDBJ databases">
        <title>Whole genome sequence of Arthrobacter sp JH1-1.</title>
        <authorList>
            <person name="Trinh H.N."/>
        </authorList>
    </citation>
    <scope>NUCLEOTIDE SEQUENCE [LARGE SCALE GENOMIC DNA]</scope>
    <source>
        <strain evidence="7 8">JH1-1</strain>
    </source>
</reference>
<dbReference type="Proteomes" id="UP000295511">
    <property type="component" value="Unassembled WGS sequence"/>
</dbReference>
<comment type="cofactor">
    <cofactor evidence="1 5">
        <name>FAD</name>
        <dbReference type="ChEBI" id="CHEBI:57692"/>
    </cofactor>
</comment>
<feature type="domain" description="Glucose-methanol-choline oxidoreductase N-terminal" evidence="6">
    <location>
        <begin position="250"/>
        <end position="264"/>
    </location>
</feature>
<evidence type="ECO:0000256" key="2">
    <source>
        <dbReference type="ARBA" id="ARBA00010790"/>
    </source>
</evidence>
<dbReference type="SUPFAM" id="SSF51905">
    <property type="entry name" value="FAD/NAD(P)-binding domain"/>
    <property type="match status" value="1"/>
</dbReference>
<name>A0A4R5KG10_9MICC</name>
<evidence type="ECO:0000256" key="5">
    <source>
        <dbReference type="PIRSR" id="PIRSR000137-2"/>
    </source>
</evidence>
<dbReference type="InterPro" id="IPR007867">
    <property type="entry name" value="GMC_OxRtase_C"/>
</dbReference>
<comment type="caution">
    <text evidence="7">The sequence shown here is derived from an EMBL/GenBank/DDBJ whole genome shotgun (WGS) entry which is preliminary data.</text>
</comment>
<dbReference type="Gene3D" id="3.50.50.60">
    <property type="entry name" value="FAD/NAD(P)-binding domain"/>
    <property type="match status" value="1"/>
</dbReference>
<dbReference type="GO" id="GO:0016614">
    <property type="term" value="F:oxidoreductase activity, acting on CH-OH group of donors"/>
    <property type="evidence" value="ECO:0007669"/>
    <property type="project" value="InterPro"/>
</dbReference>
<dbReference type="Pfam" id="PF00732">
    <property type="entry name" value="GMC_oxred_N"/>
    <property type="match status" value="1"/>
</dbReference>
<dbReference type="InterPro" id="IPR012132">
    <property type="entry name" value="GMC_OxRdtase"/>
</dbReference>
<evidence type="ECO:0000256" key="1">
    <source>
        <dbReference type="ARBA" id="ARBA00001974"/>
    </source>
</evidence>
<dbReference type="SUPFAM" id="SSF54373">
    <property type="entry name" value="FAD-linked reductases, C-terminal domain"/>
    <property type="match status" value="1"/>
</dbReference>
<keyword evidence="4 5" id="KW-0274">FAD</keyword>
<organism evidence="7 8">
    <name type="scientific">Arthrobacter terricola</name>
    <dbReference type="NCBI Taxonomy" id="2547396"/>
    <lineage>
        <taxon>Bacteria</taxon>
        <taxon>Bacillati</taxon>
        <taxon>Actinomycetota</taxon>
        <taxon>Actinomycetes</taxon>
        <taxon>Micrococcales</taxon>
        <taxon>Micrococcaceae</taxon>
        <taxon>Arthrobacter</taxon>
    </lineage>
</organism>
<evidence type="ECO:0000313" key="8">
    <source>
        <dbReference type="Proteomes" id="UP000295511"/>
    </source>
</evidence>
<dbReference type="Gene3D" id="3.30.410.40">
    <property type="match status" value="1"/>
</dbReference>
<evidence type="ECO:0000313" key="7">
    <source>
        <dbReference type="EMBL" id="TDF94321.1"/>
    </source>
</evidence>
<evidence type="ECO:0000259" key="6">
    <source>
        <dbReference type="PROSITE" id="PS00624"/>
    </source>
</evidence>
<dbReference type="EMBL" id="SMRU01000016">
    <property type="protein sequence ID" value="TDF94321.1"/>
    <property type="molecule type" value="Genomic_DNA"/>
</dbReference>
<dbReference type="PANTHER" id="PTHR11552:SF147">
    <property type="entry name" value="CHOLINE DEHYDROGENASE, MITOCHONDRIAL"/>
    <property type="match status" value="1"/>
</dbReference>
<comment type="similarity">
    <text evidence="2">Belongs to the GMC oxidoreductase family.</text>
</comment>
<keyword evidence="3" id="KW-0285">Flavoprotein</keyword>
<dbReference type="OrthoDB" id="9785276at2"/>
<gene>
    <name evidence="7" type="ORF">E1809_14635</name>
</gene>
<dbReference type="GO" id="GO:0050660">
    <property type="term" value="F:flavin adenine dinucleotide binding"/>
    <property type="evidence" value="ECO:0007669"/>
    <property type="project" value="InterPro"/>
</dbReference>
<keyword evidence="8" id="KW-1185">Reference proteome</keyword>
<dbReference type="PIRSF" id="PIRSF000137">
    <property type="entry name" value="Alcohol_oxidase"/>
    <property type="match status" value="1"/>
</dbReference>
<proteinExistence type="inferred from homology"/>
<feature type="binding site" evidence="5">
    <location>
        <position position="216"/>
    </location>
    <ligand>
        <name>FAD</name>
        <dbReference type="ChEBI" id="CHEBI:57692"/>
    </ligand>
</feature>
<sequence>MMNPMEQLPSFADTVVIGAGTGGAAFAGTLATHSNETILLLEAGPDYGPRSDGQWPADMLDARSIPLSHDYDLHSRRSSGEGTLDLPRARILGGCSAHNGCTASVGARFEYDEWAAAGNPGWAASDVEPLLDWVRDRFRVRRYTMDELTPPQRAFVNAGIATGLPFADDLDHIEAAEGIGPMPVNIVDGTRFNSAFAFLDPVRDRPNLTIAGGVDVQRIDIADGEARGVFVRHNGNDAYIKAGRVVLAAGAYHSPALLLRSGVGPSDELSALGIAVQAALPGVGKHLLDHACIQLDFAGQPGLTDELAKLPWNPDEQTVGRAKSSVCDDGPYDIHVFMVAGENSGHPGLPPITLYGGAMRARSEGSVTLNADLDVVNPVIDHRYGTDPAGYDRTVLSEALELLESMVAQPELAAVLGDHVPGENAPLDDIVNYCHPAGSCKMGPATDRTAVVGSHGNVYGISGLYVADASIMPTITRGNINLPTAMIGARIAAGLLGIDPRALTATSTV</sequence>
<dbReference type="PANTHER" id="PTHR11552">
    <property type="entry name" value="GLUCOSE-METHANOL-CHOLINE GMC OXIDOREDUCTASE"/>
    <property type="match status" value="1"/>
</dbReference>